<feature type="domain" description="2Fe-2S ferredoxin-type" evidence="4">
    <location>
        <begin position="1"/>
        <end position="84"/>
    </location>
</feature>
<evidence type="ECO:0000256" key="2">
    <source>
        <dbReference type="ARBA" id="ARBA00009433"/>
    </source>
</evidence>
<dbReference type="Pfam" id="PF13085">
    <property type="entry name" value="Fer2_3"/>
    <property type="match status" value="1"/>
</dbReference>
<comment type="cofactor">
    <cofactor evidence="1">
        <name>[3Fe-4S] cluster</name>
        <dbReference type="ChEBI" id="CHEBI:21137"/>
    </cofactor>
</comment>
<evidence type="ECO:0000313" key="6">
    <source>
        <dbReference type="Proteomes" id="UP000199017"/>
    </source>
</evidence>
<gene>
    <name evidence="5" type="ORF">SAMN05216352_106163</name>
</gene>
<dbReference type="GO" id="GO:0009055">
    <property type="term" value="F:electron transfer activity"/>
    <property type="evidence" value="ECO:0007669"/>
    <property type="project" value="InterPro"/>
</dbReference>
<dbReference type="AlphaFoldDB" id="A0A1G8JEQ6"/>
<dbReference type="PANTHER" id="PTHR11921:SF29">
    <property type="entry name" value="SUCCINATE DEHYDROGENASE [UBIQUINONE] IRON-SULFUR SUBUNIT, MITOCHONDRIAL"/>
    <property type="match status" value="1"/>
</dbReference>
<dbReference type="InterPro" id="IPR001041">
    <property type="entry name" value="2Fe-2S_ferredoxin-type"/>
</dbReference>
<dbReference type="PROSITE" id="PS51085">
    <property type="entry name" value="2FE2S_FER_2"/>
    <property type="match status" value="1"/>
</dbReference>
<name>A0A1G8JEQ6_9BACI</name>
<keyword evidence="6" id="KW-1185">Reference proteome</keyword>
<dbReference type="PANTHER" id="PTHR11921">
    <property type="entry name" value="SUCCINATE DEHYDROGENASE IRON-SULFUR PROTEIN"/>
    <property type="match status" value="1"/>
</dbReference>
<dbReference type="SUPFAM" id="SSF54292">
    <property type="entry name" value="2Fe-2S ferredoxin-like"/>
    <property type="match status" value="1"/>
</dbReference>
<evidence type="ECO:0000313" key="5">
    <source>
        <dbReference type="EMBL" id="SDI29477.1"/>
    </source>
</evidence>
<dbReference type="Proteomes" id="UP000199017">
    <property type="component" value="Unassembled WGS sequence"/>
</dbReference>
<proteinExistence type="inferred from homology"/>
<evidence type="ECO:0000256" key="3">
    <source>
        <dbReference type="ARBA" id="ARBA00034078"/>
    </source>
</evidence>
<dbReference type="OrthoDB" id="9804391at2"/>
<dbReference type="EMBL" id="FNDU01000006">
    <property type="protein sequence ID" value="SDI29477.1"/>
    <property type="molecule type" value="Genomic_DNA"/>
</dbReference>
<dbReference type="InterPro" id="IPR006058">
    <property type="entry name" value="2Fe2S_fd_BS"/>
</dbReference>
<accession>A0A1G8JEQ6</accession>
<protein>
    <submittedName>
        <fullName evidence="5">Succinate dehydrogenase / fumarate reductase iron-sulfur subunit/fumarate reductase iron-sulfur subunit</fullName>
    </submittedName>
</protein>
<organism evidence="5 6">
    <name type="scientific">Alteribacillus bidgolensis</name>
    <dbReference type="NCBI Taxonomy" id="930129"/>
    <lineage>
        <taxon>Bacteria</taxon>
        <taxon>Bacillati</taxon>
        <taxon>Bacillota</taxon>
        <taxon>Bacilli</taxon>
        <taxon>Bacillales</taxon>
        <taxon>Bacillaceae</taxon>
        <taxon>Alteribacillus</taxon>
    </lineage>
</organism>
<dbReference type="RefSeq" id="WP_091585118.1">
    <property type="nucleotide sequence ID" value="NZ_FNDU01000006.1"/>
</dbReference>
<dbReference type="STRING" id="930129.SAMN05216352_106163"/>
<sequence>MKVEIKRSEGKTDNYDMEYKNGMTVLDVVEDIYKYHDPTIAYRYSCRTGLCATCNMMINKKPGLSCMTLAEPGENGKLTIGPMPRGETIRDLVKEM</sequence>
<comment type="similarity">
    <text evidence="2">Belongs to the succinate dehydrogenase/fumarate reductase iron-sulfur protein family.</text>
</comment>
<comment type="cofactor">
    <cofactor evidence="3">
        <name>[2Fe-2S] cluster</name>
        <dbReference type="ChEBI" id="CHEBI:190135"/>
    </cofactor>
</comment>
<dbReference type="GO" id="GO:0009060">
    <property type="term" value="P:aerobic respiration"/>
    <property type="evidence" value="ECO:0007669"/>
    <property type="project" value="TreeGrafter"/>
</dbReference>
<reference evidence="5 6" key="1">
    <citation type="submission" date="2016-10" db="EMBL/GenBank/DDBJ databases">
        <authorList>
            <person name="de Groot N.N."/>
        </authorList>
    </citation>
    <scope>NUCLEOTIDE SEQUENCE [LARGE SCALE GENOMIC DNA]</scope>
    <source>
        <strain evidence="6">P4B,CCM 7963,CECT 7998,DSM 25260,IBRC-M 10614,KCTC 13821</strain>
    </source>
</reference>
<dbReference type="PROSITE" id="PS00197">
    <property type="entry name" value="2FE2S_FER_1"/>
    <property type="match status" value="1"/>
</dbReference>
<evidence type="ECO:0000259" key="4">
    <source>
        <dbReference type="PROSITE" id="PS51085"/>
    </source>
</evidence>
<evidence type="ECO:0000256" key="1">
    <source>
        <dbReference type="ARBA" id="ARBA00001927"/>
    </source>
</evidence>
<dbReference type="Gene3D" id="3.10.20.30">
    <property type="match status" value="1"/>
</dbReference>
<dbReference type="InterPro" id="IPR036010">
    <property type="entry name" value="2Fe-2S_ferredoxin-like_sf"/>
</dbReference>
<dbReference type="InterPro" id="IPR012675">
    <property type="entry name" value="Beta-grasp_dom_sf"/>
</dbReference>
<dbReference type="InterPro" id="IPR050573">
    <property type="entry name" value="SDH/FRD_Iron-Sulfur"/>
</dbReference>
<dbReference type="GO" id="GO:0022904">
    <property type="term" value="P:respiratory electron transport chain"/>
    <property type="evidence" value="ECO:0007669"/>
    <property type="project" value="TreeGrafter"/>
</dbReference>
<dbReference type="InterPro" id="IPR025192">
    <property type="entry name" value="Succ_DH/fum_Rdtase_N"/>
</dbReference>
<dbReference type="GO" id="GO:0051537">
    <property type="term" value="F:2 iron, 2 sulfur cluster binding"/>
    <property type="evidence" value="ECO:0007669"/>
    <property type="project" value="InterPro"/>
</dbReference>